<keyword evidence="3" id="KW-1185">Reference proteome</keyword>
<reference evidence="2" key="1">
    <citation type="journal article" date="2023" name="G3 (Bethesda)">
        <title>Whole genome assembly and annotation of the endangered Caribbean coral Acropora cervicornis.</title>
        <authorList>
            <person name="Selwyn J.D."/>
            <person name="Vollmer S.V."/>
        </authorList>
    </citation>
    <scope>NUCLEOTIDE SEQUENCE</scope>
    <source>
        <strain evidence="2">K2</strain>
    </source>
</reference>
<dbReference type="AlphaFoldDB" id="A0AAD9QQ63"/>
<comment type="caution">
    <text evidence="2">The sequence shown here is derived from an EMBL/GenBank/DDBJ whole genome shotgun (WGS) entry which is preliminary data.</text>
</comment>
<organism evidence="2 3">
    <name type="scientific">Acropora cervicornis</name>
    <name type="common">Staghorn coral</name>
    <dbReference type="NCBI Taxonomy" id="6130"/>
    <lineage>
        <taxon>Eukaryota</taxon>
        <taxon>Metazoa</taxon>
        <taxon>Cnidaria</taxon>
        <taxon>Anthozoa</taxon>
        <taxon>Hexacorallia</taxon>
        <taxon>Scleractinia</taxon>
        <taxon>Astrocoeniina</taxon>
        <taxon>Acroporidae</taxon>
        <taxon>Acropora</taxon>
    </lineage>
</organism>
<proteinExistence type="predicted"/>
<keyword evidence="1" id="KW-1133">Transmembrane helix</keyword>
<accession>A0AAD9QQ63</accession>
<gene>
    <name evidence="2" type="ORF">P5673_010499</name>
</gene>
<keyword evidence="1" id="KW-0812">Transmembrane</keyword>
<sequence>MKVSIEATAFVIMLTVSRIRSDRDFNCSEVGKCATQKECCGSVCVAVSNCNKECANDMDCNRLRSARCVAGYCECSLGYFCHNESAIWDESRELKLCEIDLDCTRLNARCRNETCKSKVVNPLNPALLAIVTIIGVLMFSCLFCCCLSKTKSERRSMKSREVKGKLKSLGIEPSRVATENSSPLLKAKSQNTTLQDISEYSEEAKSNVVSRQRNQHMLLSVVVEAGLPPICEEDEAEEYNEEK</sequence>
<dbReference type="EMBL" id="JARQWQ010000019">
    <property type="protein sequence ID" value="KAK2565438.1"/>
    <property type="molecule type" value="Genomic_DNA"/>
</dbReference>
<evidence type="ECO:0000313" key="2">
    <source>
        <dbReference type="EMBL" id="KAK2565438.1"/>
    </source>
</evidence>
<name>A0AAD9QQ63_ACRCE</name>
<dbReference type="Proteomes" id="UP001249851">
    <property type="component" value="Unassembled WGS sequence"/>
</dbReference>
<evidence type="ECO:0000256" key="1">
    <source>
        <dbReference type="SAM" id="Phobius"/>
    </source>
</evidence>
<feature type="transmembrane region" description="Helical" evidence="1">
    <location>
        <begin position="126"/>
        <end position="148"/>
    </location>
</feature>
<protein>
    <submittedName>
        <fullName evidence="2">Uncharacterized protein</fullName>
    </submittedName>
</protein>
<keyword evidence="1" id="KW-0472">Membrane</keyword>
<evidence type="ECO:0000313" key="3">
    <source>
        <dbReference type="Proteomes" id="UP001249851"/>
    </source>
</evidence>
<reference evidence="2" key="2">
    <citation type="journal article" date="2023" name="Science">
        <title>Genomic signatures of disease resistance in endangered staghorn corals.</title>
        <authorList>
            <person name="Vollmer S.V."/>
            <person name="Selwyn J.D."/>
            <person name="Despard B.A."/>
            <person name="Roesel C.L."/>
        </authorList>
    </citation>
    <scope>NUCLEOTIDE SEQUENCE</scope>
    <source>
        <strain evidence="2">K2</strain>
    </source>
</reference>